<evidence type="ECO:0000256" key="1">
    <source>
        <dbReference type="ARBA" id="ARBA00004196"/>
    </source>
</evidence>
<evidence type="ECO:0000313" key="15">
    <source>
        <dbReference type="Proteomes" id="UP000214610"/>
    </source>
</evidence>
<dbReference type="GO" id="GO:0005886">
    <property type="term" value="C:plasma membrane"/>
    <property type="evidence" value="ECO:0007669"/>
    <property type="project" value="UniProtKB-SubCell"/>
</dbReference>
<organism evidence="14 15">
    <name type="scientific">Turicimonas muris</name>
    <dbReference type="NCBI Taxonomy" id="1796652"/>
    <lineage>
        <taxon>Bacteria</taxon>
        <taxon>Pseudomonadati</taxon>
        <taxon>Pseudomonadota</taxon>
        <taxon>Betaproteobacteria</taxon>
        <taxon>Burkholderiales</taxon>
        <taxon>Sutterellaceae</taxon>
        <taxon>Turicimonas</taxon>
    </lineage>
</organism>
<feature type="domain" description="3-deoxy-D-manno-octulosonic-acid transferase N-terminal" evidence="13">
    <location>
        <begin position="35"/>
        <end position="216"/>
    </location>
</feature>
<accession>A0A227KDK1</accession>
<reference evidence="15" key="1">
    <citation type="submission" date="2017-05" db="EMBL/GenBank/DDBJ databases">
        <title>Improved OligoMM genomes.</title>
        <authorList>
            <person name="Garzetti D."/>
        </authorList>
    </citation>
    <scope>NUCLEOTIDE SEQUENCE [LARGE SCALE GENOMIC DNA]</scope>
    <source>
        <strain evidence="15">YL45</strain>
    </source>
</reference>
<keyword evidence="15" id="KW-1185">Reference proteome</keyword>
<evidence type="ECO:0000259" key="12">
    <source>
        <dbReference type="Pfam" id="PF00534"/>
    </source>
</evidence>
<sequence length="439" mass="49559">MNPIRPIYSSLLYAACPLAMLYLLKRARKQPEYKQHWSERFGLASYPKPKSLRVRIMIHAVSVGETRATETLVEAILKKWPQVDIIYTHMTPTGREVGEKIARRYGDRITQSYLPYDTPFAVKRFLQQVRPSLIIMIETEVWPNLTFYAKKKGIPLILANARLSERSLKKGKKVRALIKPAMQRLDITLAQSEADAERLREAGCDPVVVLGNLKFDFTPNLPQLRTAIELRKLLQRPLVLFASTREGEEERFVKLIEKQEKDGSGPKPLWLIVPRHPQRFEQVRKLIEDHGLTVAKRSNLRDWRTVFGANGPQVILGDSMGEMNFYYALADVAVMGGSFGPYGSQSVIEPCGIGVPLIVGPSIFNFQTAIEEGKNEGALLQVKDEDDAMRAVEELLEDKAKREALSKQALLFSEKKRGATKKTMAVIDEILSGGEGDEE</sequence>
<dbReference type="RefSeq" id="WP_066594098.1">
    <property type="nucleotide sequence ID" value="NZ_CAJTBZ010000003.1"/>
</dbReference>
<dbReference type="GO" id="GO:0030313">
    <property type="term" value="C:cell envelope"/>
    <property type="evidence" value="ECO:0007669"/>
    <property type="project" value="UniProtKB-SubCell"/>
</dbReference>
<evidence type="ECO:0000256" key="11">
    <source>
        <dbReference type="RuleBase" id="RU365103"/>
    </source>
</evidence>
<proteinExistence type="inferred from homology"/>
<dbReference type="GO" id="GO:0009244">
    <property type="term" value="P:lipopolysaccharide core region biosynthetic process"/>
    <property type="evidence" value="ECO:0007669"/>
    <property type="project" value="UniProtKB-UniRule"/>
</dbReference>
<keyword evidence="6 11" id="KW-0808">Transferase</keyword>
<dbReference type="Gene3D" id="3.40.50.11720">
    <property type="entry name" value="3-Deoxy-D-manno-octulosonic-acid transferase, N-terminal domain"/>
    <property type="match status" value="1"/>
</dbReference>
<evidence type="ECO:0000256" key="4">
    <source>
        <dbReference type="ARBA" id="ARBA00019077"/>
    </source>
</evidence>
<evidence type="ECO:0000256" key="7">
    <source>
        <dbReference type="ARBA" id="ARBA00031445"/>
    </source>
</evidence>
<name>A0A227KDK1_9BURK</name>
<dbReference type="Pfam" id="PF00534">
    <property type="entry name" value="Glycos_transf_1"/>
    <property type="match status" value="1"/>
</dbReference>
<dbReference type="InterPro" id="IPR038107">
    <property type="entry name" value="Glycos_transf_N_sf"/>
</dbReference>
<feature type="domain" description="Glycosyl transferase family 1" evidence="12">
    <location>
        <begin position="313"/>
        <end position="409"/>
    </location>
</feature>
<evidence type="ECO:0000313" key="14">
    <source>
        <dbReference type="EMBL" id="OXE45615.1"/>
    </source>
</evidence>
<dbReference type="SUPFAM" id="SSF53756">
    <property type="entry name" value="UDP-Glycosyltransferase/glycogen phosphorylase"/>
    <property type="match status" value="1"/>
</dbReference>
<feature type="active site" description="Proton acceptor" evidence="9">
    <location>
        <position position="65"/>
    </location>
</feature>
<keyword evidence="5" id="KW-0997">Cell inner membrane</keyword>
<keyword evidence="11" id="KW-1133">Transmembrane helix</keyword>
<dbReference type="InterPro" id="IPR039901">
    <property type="entry name" value="Kdotransferase"/>
</dbReference>
<dbReference type="PANTHER" id="PTHR42755">
    <property type="entry name" value="3-DEOXY-MANNO-OCTULOSONATE CYTIDYLYLTRANSFERASE"/>
    <property type="match status" value="1"/>
</dbReference>
<dbReference type="AlphaFoldDB" id="A0A227KDK1"/>
<dbReference type="PANTHER" id="PTHR42755:SF1">
    <property type="entry name" value="3-DEOXY-D-MANNO-OCTULOSONIC ACID TRANSFERASE, MITOCHONDRIAL-RELATED"/>
    <property type="match status" value="1"/>
</dbReference>
<protein>
    <recommendedName>
        <fullName evidence="4 11">3-deoxy-D-manno-octulosonic acid transferase</fullName>
        <shortName evidence="11">Kdo transferase</shortName>
        <ecNumber evidence="3 11">2.4.99.12</ecNumber>
    </recommendedName>
    <alternativeName>
        <fullName evidence="7 11">Lipid IV(A) 3-deoxy-D-manno-octulosonic acid transferase</fullName>
    </alternativeName>
</protein>
<comment type="catalytic activity">
    <reaction evidence="8 11">
        <text>lipid IVA (E. coli) + CMP-3-deoxy-beta-D-manno-octulosonate = alpha-Kdo-(2-&gt;6)-lipid IVA (E. coli) + CMP + H(+)</text>
        <dbReference type="Rhea" id="RHEA:28066"/>
        <dbReference type="ChEBI" id="CHEBI:15378"/>
        <dbReference type="ChEBI" id="CHEBI:58603"/>
        <dbReference type="ChEBI" id="CHEBI:60364"/>
        <dbReference type="ChEBI" id="CHEBI:60377"/>
        <dbReference type="ChEBI" id="CHEBI:85987"/>
        <dbReference type="EC" id="2.4.99.12"/>
    </reaction>
</comment>
<evidence type="ECO:0000256" key="8">
    <source>
        <dbReference type="ARBA" id="ARBA00049183"/>
    </source>
</evidence>
<dbReference type="Pfam" id="PF04413">
    <property type="entry name" value="Glycos_transf_N"/>
    <property type="match status" value="1"/>
</dbReference>
<evidence type="ECO:0000256" key="6">
    <source>
        <dbReference type="ARBA" id="ARBA00022679"/>
    </source>
</evidence>
<evidence type="ECO:0000256" key="9">
    <source>
        <dbReference type="PIRSR" id="PIRSR639901-1"/>
    </source>
</evidence>
<evidence type="ECO:0000259" key="13">
    <source>
        <dbReference type="Pfam" id="PF04413"/>
    </source>
</evidence>
<gene>
    <name evidence="14" type="ORF">ADH67_10705</name>
</gene>
<keyword evidence="11" id="KW-0448">Lipopolysaccharide biosynthesis</keyword>
<dbReference type="Gene3D" id="3.40.50.2000">
    <property type="entry name" value="Glycogen Phosphorylase B"/>
    <property type="match status" value="1"/>
</dbReference>
<dbReference type="UniPathway" id="UPA00958"/>
<dbReference type="GO" id="GO:0043842">
    <property type="term" value="F:Kdo transferase activity"/>
    <property type="evidence" value="ECO:0007669"/>
    <property type="project" value="UniProtKB-EC"/>
</dbReference>
<feature type="transmembrane region" description="Helical" evidence="11">
    <location>
        <begin position="6"/>
        <end position="24"/>
    </location>
</feature>
<comment type="similarity">
    <text evidence="11">Belongs to the glycosyltransferase group 1 family.</text>
</comment>
<evidence type="ECO:0000256" key="2">
    <source>
        <dbReference type="ARBA" id="ARBA00004713"/>
    </source>
</evidence>
<feature type="site" description="Transition state stabilizer" evidence="10">
    <location>
        <position position="214"/>
    </location>
</feature>
<dbReference type="GO" id="GO:0009245">
    <property type="term" value="P:lipid A biosynthetic process"/>
    <property type="evidence" value="ECO:0007669"/>
    <property type="project" value="TreeGrafter"/>
</dbReference>
<evidence type="ECO:0000256" key="5">
    <source>
        <dbReference type="ARBA" id="ARBA00022519"/>
    </source>
</evidence>
<dbReference type="EMBL" id="NHMP01000008">
    <property type="protein sequence ID" value="OXE45615.1"/>
    <property type="molecule type" value="Genomic_DNA"/>
</dbReference>
<dbReference type="GeneID" id="78362077"/>
<evidence type="ECO:0000256" key="10">
    <source>
        <dbReference type="PIRSR" id="PIRSR639901-2"/>
    </source>
</evidence>
<keyword evidence="11" id="KW-0472">Membrane</keyword>
<comment type="subcellular location">
    <subcellularLocation>
        <location evidence="1">Cell envelope</location>
    </subcellularLocation>
    <subcellularLocation>
        <location evidence="11">Cell membrane</location>
    </subcellularLocation>
</comment>
<comment type="pathway">
    <text evidence="2 11">Bacterial outer membrane biogenesis; LPS core biosynthesis.</text>
</comment>
<dbReference type="Proteomes" id="UP000214610">
    <property type="component" value="Unassembled WGS sequence"/>
</dbReference>
<keyword evidence="11" id="KW-1003">Cell membrane</keyword>
<evidence type="ECO:0000256" key="3">
    <source>
        <dbReference type="ARBA" id="ARBA00012621"/>
    </source>
</evidence>
<keyword evidence="11" id="KW-0812">Transmembrane</keyword>
<dbReference type="InterPro" id="IPR001296">
    <property type="entry name" value="Glyco_trans_1"/>
</dbReference>
<dbReference type="InterPro" id="IPR007507">
    <property type="entry name" value="Glycos_transf_N"/>
</dbReference>
<feature type="site" description="Transition state stabilizer" evidence="10">
    <location>
        <position position="138"/>
    </location>
</feature>
<dbReference type="EC" id="2.4.99.12" evidence="3 11"/>
<comment type="caution">
    <text evidence="14">The sequence shown here is derived from an EMBL/GenBank/DDBJ whole genome shotgun (WGS) entry which is preliminary data.</text>
</comment>
<comment type="function">
    <text evidence="11">Involved in lipopolysaccharide (LPS) biosynthesis. Catalyzes the transfer of 3-deoxy-D-manno-octulosonate (Kdo) residue(s) from CMP-Kdo to lipid IV(A), the tetraacyldisaccharide-1,4'-bisphosphate precursor of lipid A.</text>
</comment>